<dbReference type="Gene3D" id="1.10.3720.10">
    <property type="entry name" value="MetI-like"/>
    <property type="match status" value="1"/>
</dbReference>
<dbReference type="InterPro" id="IPR035906">
    <property type="entry name" value="MetI-like_sf"/>
</dbReference>
<dbReference type="PANTHER" id="PTHR30614:SF34">
    <property type="entry name" value="BLR6398 PROTEIN"/>
    <property type="match status" value="1"/>
</dbReference>
<keyword evidence="7 8" id="KW-0472">Membrane</keyword>
<dbReference type="EMBL" id="JBBKZU010000017">
    <property type="protein sequence ID" value="MEJ8815081.1"/>
    <property type="molecule type" value="Genomic_DNA"/>
</dbReference>
<keyword evidence="4" id="KW-1003">Cell membrane</keyword>
<evidence type="ECO:0000313" key="10">
    <source>
        <dbReference type="EMBL" id="MEJ8815081.1"/>
    </source>
</evidence>
<keyword evidence="6 8" id="KW-1133">Transmembrane helix</keyword>
<dbReference type="SUPFAM" id="SSF161098">
    <property type="entry name" value="MetI-like"/>
    <property type="match status" value="1"/>
</dbReference>
<evidence type="ECO:0000256" key="8">
    <source>
        <dbReference type="RuleBase" id="RU363032"/>
    </source>
</evidence>
<keyword evidence="11" id="KW-1185">Reference proteome</keyword>
<evidence type="ECO:0000256" key="1">
    <source>
        <dbReference type="ARBA" id="ARBA00004429"/>
    </source>
</evidence>
<keyword evidence="5 8" id="KW-0812">Transmembrane</keyword>
<proteinExistence type="inferred from homology"/>
<dbReference type="NCBIfam" id="TIGR01726">
    <property type="entry name" value="HEQRo_perm_3TM"/>
    <property type="match status" value="1"/>
</dbReference>
<dbReference type="PANTHER" id="PTHR30614">
    <property type="entry name" value="MEMBRANE COMPONENT OF AMINO ACID ABC TRANSPORTER"/>
    <property type="match status" value="1"/>
</dbReference>
<evidence type="ECO:0000256" key="2">
    <source>
        <dbReference type="ARBA" id="ARBA00010072"/>
    </source>
</evidence>
<dbReference type="Pfam" id="PF00528">
    <property type="entry name" value="BPD_transp_1"/>
    <property type="match status" value="1"/>
</dbReference>
<dbReference type="PROSITE" id="PS50928">
    <property type="entry name" value="ABC_TM1"/>
    <property type="match status" value="1"/>
</dbReference>
<evidence type="ECO:0000256" key="6">
    <source>
        <dbReference type="ARBA" id="ARBA00022989"/>
    </source>
</evidence>
<evidence type="ECO:0000259" key="9">
    <source>
        <dbReference type="PROSITE" id="PS50928"/>
    </source>
</evidence>
<feature type="domain" description="ABC transmembrane type-1" evidence="9">
    <location>
        <begin position="18"/>
        <end position="206"/>
    </location>
</feature>
<dbReference type="CDD" id="cd06261">
    <property type="entry name" value="TM_PBP2"/>
    <property type="match status" value="1"/>
</dbReference>
<feature type="transmembrane region" description="Helical" evidence="8">
    <location>
        <begin position="20"/>
        <end position="44"/>
    </location>
</feature>
<accession>A0ABU8VNJ6</accession>
<evidence type="ECO:0000313" key="11">
    <source>
        <dbReference type="Proteomes" id="UP001365846"/>
    </source>
</evidence>
<evidence type="ECO:0000256" key="5">
    <source>
        <dbReference type="ARBA" id="ARBA00022692"/>
    </source>
</evidence>
<comment type="caution">
    <text evidence="10">The sequence shown here is derived from an EMBL/GenBank/DDBJ whole genome shotgun (WGS) entry which is preliminary data.</text>
</comment>
<sequence length="234" mass="25326">MLQTAFNANHFTFLLQGAMWTLVLSLIAFIGGGLAAFLVALARVSPSRTVRVASGLWVQLVQGSPLLVIMFLAYFGLPTLGIKVSALLAAGASLTVYVSAYLGEIWRAAIQAVPRPQWEAAECLALSRTQRMFKVVLPQAVRLATPPTVGFMVQIVKNTSLASVVGFVELARSGQIINNSIFEPFIVYLVIAAIYFAICYPLSVWSRRLEDRRAAPSRAAATSLSSHEPLLSQS</sequence>
<feature type="transmembrane region" description="Helical" evidence="8">
    <location>
        <begin position="56"/>
        <end position="76"/>
    </location>
</feature>
<dbReference type="InterPro" id="IPR043429">
    <property type="entry name" value="ArtM/GltK/GlnP/TcyL/YhdX-like"/>
</dbReference>
<name>A0ABU8VNJ6_9BURK</name>
<organism evidence="10 11">
    <name type="scientific">Variovorax ureilyticus</name>
    <dbReference type="NCBI Taxonomy" id="1836198"/>
    <lineage>
        <taxon>Bacteria</taxon>
        <taxon>Pseudomonadati</taxon>
        <taxon>Pseudomonadota</taxon>
        <taxon>Betaproteobacteria</taxon>
        <taxon>Burkholderiales</taxon>
        <taxon>Comamonadaceae</taxon>
        <taxon>Variovorax</taxon>
    </lineage>
</organism>
<comment type="similarity">
    <text evidence="2">Belongs to the binding-protein-dependent transport system permease family. HisMQ subfamily.</text>
</comment>
<dbReference type="InterPro" id="IPR000515">
    <property type="entry name" value="MetI-like"/>
</dbReference>
<dbReference type="InterPro" id="IPR010065">
    <property type="entry name" value="AA_ABC_transptr_permease_3TM"/>
</dbReference>
<reference evidence="10 11" key="1">
    <citation type="submission" date="2024-03" db="EMBL/GenBank/DDBJ databases">
        <title>Novel species of the genus Variovorax.</title>
        <authorList>
            <person name="Liu Q."/>
            <person name="Xin Y.-H."/>
        </authorList>
    </citation>
    <scope>NUCLEOTIDE SEQUENCE [LARGE SCALE GENOMIC DNA]</scope>
    <source>
        <strain evidence="10 11">KACC 18899</strain>
    </source>
</reference>
<gene>
    <name evidence="10" type="ORF">WKW77_28685</name>
</gene>
<evidence type="ECO:0000256" key="4">
    <source>
        <dbReference type="ARBA" id="ARBA00022475"/>
    </source>
</evidence>
<dbReference type="RefSeq" id="WP_340360304.1">
    <property type="nucleotide sequence ID" value="NZ_JBBKZU010000017.1"/>
</dbReference>
<evidence type="ECO:0000256" key="3">
    <source>
        <dbReference type="ARBA" id="ARBA00022448"/>
    </source>
</evidence>
<feature type="transmembrane region" description="Helical" evidence="8">
    <location>
        <begin position="185"/>
        <end position="203"/>
    </location>
</feature>
<evidence type="ECO:0000256" key="7">
    <source>
        <dbReference type="ARBA" id="ARBA00023136"/>
    </source>
</evidence>
<dbReference type="Proteomes" id="UP001365846">
    <property type="component" value="Unassembled WGS sequence"/>
</dbReference>
<protein>
    <submittedName>
        <fullName evidence="10">Amino acid ABC transporter permease</fullName>
    </submittedName>
</protein>
<keyword evidence="3 8" id="KW-0813">Transport</keyword>
<comment type="subcellular location">
    <subcellularLocation>
        <location evidence="1">Cell inner membrane</location>
        <topology evidence="1">Multi-pass membrane protein</topology>
    </subcellularLocation>
    <subcellularLocation>
        <location evidence="8">Cell membrane</location>
        <topology evidence="8">Multi-pass membrane protein</topology>
    </subcellularLocation>
</comment>
<feature type="transmembrane region" description="Helical" evidence="8">
    <location>
        <begin position="82"/>
        <end position="102"/>
    </location>
</feature>